<name>A0A1I6M031_9EURY</name>
<reference evidence="1 2" key="1">
    <citation type="submission" date="2016-10" db="EMBL/GenBank/DDBJ databases">
        <authorList>
            <person name="de Groot N.N."/>
        </authorList>
    </citation>
    <scope>NUCLEOTIDE SEQUENCE [LARGE SCALE GENOMIC DNA]</scope>
    <source>
        <strain evidence="1 2">CGMCC 1.10457</strain>
    </source>
</reference>
<dbReference type="InterPro" id="IPR055809">
    <property type="entry name" value="DUF7385"/>
</dbReference>
<sequence length="80" mass="9203">MTQLDVTDGFDVHEYRHGLKLLTEDRGQMHLANRNEFGCPACGEPFDRLLVSERRQNTFGKPDSPFCVVRTDDELLLLTH</sequence>
<proteinExistence type="predicted"/>
<organism evidence="1 2">
    <name type="scientific">Halomicrobium zhouii</name>
    <dbReference type="NCBI Taxonomy" id="767519"/>
    <lineage>
        <taxon>Archaea</taxon>
        <taxon>Methanobacteriati</taxon>
        <taxon>Methanobacteriota</taxon>
        <taxon>Stenosarchaea group</taxon>
        <taxon>Halobacteria</taxon>
        <taxon>Halobacteriales</taxon>
        <taxon>Haloarculaceae</taxon>
        <taxon>Halomicrobium</taxon>
    </lineage>
</organism>
<evidence type="ECO:0008006" key="3">
    <source>
        <dbReference type="Google" id="ProtNLM"/>
    </source>
</evidence>
<dbReference type="Proteomes" id="UP000199062">
    <property type="component" value="Unassembled WGS sequence"/>
</dbReference>
<dbReference type="Pfam" id="PF24110">
    <property type="entry name" value="DUF7385"/>
    <property type="match status" value="1"/>
</dbReference>
<dbReference type="EMBL" id="FOZK01000003">
    <property type="protein sequence ID" value="SFS08862.1"/>
    <property type="molecule type" value="Genomic_DNA"/>
</dbReference>
<dbReference type="AlphaFoldDB" id="A0A1I6M031"/>
<evidence type="ECO:0000313" key="2">
    <source>
        <dbReference type="Proteomes" id="UP000199062"/>
    </source>
</evidence>
<evidence type="ECO:0000313" key="1">
    <source>
        <dbReference type="EMBL" id="SFS08862.1"/>
    </source>
</evidence>
<dbReference type="STRING" id="767519.SAMN05216559_3532"/>
<dbReference type="RefSeq" id="WP_089818124.1">
    <property type="nucleotide sequence ID" value="NZ_FOZK01000003.1"/>
</dbReference>
<accession>A0A1I6M031</accession>
<keyword evidence="2" id="KW-1185">Reference proteome</keyword>
<protein>
    <recommendedName>
        <fullName evidence="3">Flagella cluster protein</fullName>
    </recommendedName>
</protein>
<gene>
    <name evidence="1" type="ORF">SAMN05216559_3532</name>
</gene>
<dbReference type="OrthoDB" id="191000at2157"/>